<evidence type="ECO:0000313" key="2">
    <source>
        <dbReference type="EMBL" id="SAL85751.1"/>
    </source>
</evidence>
<evidence type="ECO:0000313" key="3">
    <source>
        <dbReference type="Proteomes" id="UP000055019"/>
    </source>
</evidence>
<dbReference type="AlphaFoldDB" id="A0A158KZC3"/>
<organism evidence="2 3">
    <name type="scientific">Caballeronia arvi</name>
    <dbReference type="NCBI Taxonomy" id="1777135"/>
    <lineage>
        <taxon>Bacteria</taxon>
        <taxon>Pseudomonadati</taxon>
        <taxon>Pseudomonadota</taxon>
        <taxon>Betaproteobacteria</taxon>
        <taxon>Burkholderiales</taxon>
        <taxon>Burkholderiaceae</taxon>
        <taxon>Caballeronia</taxon>
    </lineage>
</organism>
<reference evidence="2" key="1">
    <citation type="submission" date="2016-01" db="EMBL/GenBank/DDBJ databases">
        <authorList>
            <person name="Peeters C."/>
        </authorList>
    </citation>
    <scope>NUCLEOTIDE SEQUENCE [LARGE SCALE GENOMIC DNA]</scope>
    <source>
        <strain evidence="2">LMG 29317</strain>
    </source>
</reference>
<evidence type="ECO:0000256" key="1">
    <source>
        <dbReference type="SAM" id="MobiDB-lite"/>
    </source>
</evidence>
<dbReference type="Proteomes" id="UP000055019">
    <property type="component" value="Unassembled WGS sequence"/>
</dbReference>
<dbReference type="EMBL" id="FCOM02000064">
    <property type="protein sequence ID" value="SAL85751.1"/>
    <property type="molecule type" value="Genomic_DNA"/>
</dbReference>
<name>A0A158KZC3_9BURK</name>
<accession>A0A158KZC3</accession>
<comment type="caution">
    <text evidence="2">The sequence shown here is derived from an EMBL/GenBank/DDBJ whole genome shotgun (WGS) entry which is preliminary data.</text>
</comment>
<sequence length="92" mass="9681">MRATPARSGRTHARLSGSPAESPAVAASYEIDPLCFAALPAHDLATLSIGLTEDFDSCDVDDTRALFRSRMAALGTMVRSCEPVSHETGAAM</sequence>
<gene>
    <name evidence="2" type="ORF">AWB74_07423</name>
</gene>
<proteinExistence type="predicted"/>
<dbReference type="RefSeq" id="WP_061151588.1">
    <property type="nucleotide sequence ID" value="NZ_FCOM02000064.1"/>
</dbReference>
<feature type="region of interest" description="Disordered" evidence="1">
    <location>
        <begin position="1"/>
        <end position="22"/>
    </location>
</feature>
<protein>
    <submittedName>
        <fullName evidence="2">Amidase</fullName>
    </submittedName>
</protein>
<keyword evidence="3" id="KW-1185">Reference proteome</keyword>